<dbReference type="Proteomes" id="UP000276215">
    <property type="component" value="Unassembled WGS sequence"/>
</dbReference>
<dbReference type="InterPro" id="IPR003165">
    <property type="entry name" value="Piwi"/>
</dbReference>
<dbReference type="PROSITE" id="PS50821">
    <property type="entry name" value="PAZ"/>
    <property type="match status" value="1"/>
</dbReference>
<dbReference type="STRING" id="1336337.A0A3N4J4E2"/>
<dbReference type="Pfam" id="PF08699">
    <property type="entry name" value="ArgoL1"/>
    <property type="match status" value="1"/>
</dbReference>
<dbReference type="InterPro" id="IPR036085">
    <property type="entry name" value="PAZ_dom_sf"/>
</dbReference>
<dbReference type="Gene3D" id="2.170.260.10">
    <property type="entry name" value="paz domain"/>
    <property type="match status" value="1"/>
</dbReference>
<evidence type="ECO:0000259" key="2">
    <source>
        <dbReference type="PROSITE" id="PS50821"/>
    </source>
</evidence>
<protein>
    <submittedName>
        <fullName evidence="4">Piwi-domain-containing protein</fullName>
    </submittedName>
</protein>
<dbReference type="InterPro" id="IPR045246">
    <property type="entry name" value="Piwi_ago-like"/>
</dbReference>
<dbReference type="InterPro" id="IPR032472">
    <property type="entry name" value="ArgoL2"/>
</dbReference>
<dbReference type="GO" id="GO:0003723">
    <property type="term" value="F:RNA binding"/>
    <property type="evidence" value="ECO:0007669"/>
    <property type="project" value="InterPro"/>
</dbReference>
<dbReference type="InterPro" id="IPR014811">
    <property type="entry name" value="ArgoL1"/>
</dbReference>
<dbReference type="EMBL" id="ML120461">
    <property type="protein sequence ID" value="RPA93035.1"/>
    <property type="molecule type" value="Genomic_DNA"/>
</dbReference>
<dbReference type="SUPFAM" id="SSF101690">
    <property type="entry name" value="PAZ domain"/>
    <property type="match status" value="1"/>
</dbReference>
<comment type="similarity">
    <text evidence="1">Belongs to the argonaute family.</text>
</comment>
<dbReference type="InterPro" id="IPR036397">
    <property type="entry name" value="RNaseH_sf"/>
</dbReference>
<dbReference type="PANTHER" id="PTHR22891">
    <property type="entry name" value="EUKARYOTIC TRANSLATION INITIATION FACTOR 2C"/>
    <property type="match status" value="1"/>
</dbReference>
<name>A0A3N4J4E2_9PEZI</name>
<proteinExistence type="inferred from homology"/>
<dbReference type="Gene3D" id="3.30.420.10">
    <property type="entry name" value="Ribonuclease H-like superfamily/Ribonuclease H"/>
    <property type="match status" value="1"/>
</dbReference>
<dbReference type="CDD" id="cd04657">
    <property type="entry name" value="Piwi_ago-like"/>
    <property type="match status" value="1"/>
</dbReference>
<dbReference type="Pfam" id="PF02171">
    <property type="entry name" value="Piwi"/>
    <property type="match status" value="1"/>
</dbReference>
<evidence type="ECO:0000259" key="3">
    <source>
        <dbReference type="PROSITE" id="PS50822"/>
    </source>
</evidence>
<dbReference type="Gene3D" id="3.40.50.2300">
    <property type="match status" value="1"/>
</dbReference>
<dbReference type="Pfam" id="PF16486">
    <property type="entry name" value="ArgoN"/>
    <property type="match status" value="1"/>
</dbReference>
<organism evidence="4 5">
    <name type="scientific">Choiromyces venosus 120613-1</name>
    <dbReference type="NCBI Taxonomy" id="1336337"/>
    <lineage>
        <taxon>Eukaryota</taxon>
        <taxon>Fungi</taxon>
        <taxon>Dikarya</taxon>
        <taxon>Ascomycota</taxon>
        <taxon>Pezizomycotina</taxon>
        <taxon>Pezizomycetes</taxon>
        <taxon>Pezizales</taxon>
        <taxon>Tuberaceae</taxon>
        <taxon>Choiromyces</taxon>
    </lineage>
</organism>
<feature type="domain" description="Piwi" evidence="3">
    <location>
        <begin position="457"/>
        <end position="753"/>
    </location>
</feature>
<dbReference type="Pfam" id="PF16488">
    <property type="entry name" value="ArgoL2"/>
    <property type="match status" value="1"/>
</dbReference>
<dbReference type="InterPro" id="IPR012337">
    <property type="entry name" value="RNaseH-like_sf"/>
</dbReference>
<dbReference type="SMART" id="SM00950">
    <property type="entry name" value="Piwi"/>
    <property type="match status" value="1"/>
</dbReference>
<sequence length="808" mass="89273">MTPDPKIKRIRRRVFELLELTSFQATKHLMATDYAKTIITAKKLDFADDKFQVEVKYYDADQAGPNEKSKVYAVTITLVQLLEPDSLKHYVDGLDPDFDSSPAIQALNIILAKPPSQNAAVIPLGKSKFFVSEPNPNNQQSLPRGLLALRGYYSSIRPSMGRVLCNVNVCMTAFYKEGSLADLMREYGRSPELNSFLKGLRVSTKHITDQNGKPKFQYKSIANLGARSARDATFVSEDGSTITVANYFKKKYNITLRSPELPCVNVGTREKSILLPPELATVLPGQSFKGKLLDEQTREMITYACRRPRQNAESIVGEGLSILGLKPPSGLLNPFNLSVSTEMVTVPARILPAPPVQYAGGPKNTVDASWNLRDVRFLKGGTAKSWAAIILKDGSQNTVQEPLALCNALQSMCRKCGVGLPPLTARDISVVQMAMGQDLATKLIPVFDAFKKRAVQIALVILPSQDKANYALIKTLGDVRFGVGTVCAQSNKIQNQKGQSQYFANLALKFNLKLHGRNHGLAKAEMGFLTQKTTMIVGCDVTHPSPGSLKGTPSIAGVVASIDMDFAQYPASLRLQESKKEMITELREMMIERFLLWKTKNGGKLPEAILVYRDGVSEGQFKTVLDLELPKIREACVAMKSDYRPKVTIIIVGKRHHTRFYPTNSDKADRLGNPVPGTVVDRGVTAVYDYDFYLQAHAGLQGTTRPAHYYVIHDKNGFDADSLQTLTHNLCYLFGRATKSVSICPPAYYADLVCERGRCYIYGLLNASDSGSVRSTNSDDEAKANYSKAVQMWSGGPHADIRQTMYYL</sequence>
<evidence type="ECO:0000313" key="4">
    <source>
        <dbReference type="EMBL" id="RPA93035.1"/>
    </source>
</evidence>
<dbReference type="SUPFAM" id="SSF53098">
    <property type="entry name" value="Ribonuclease H-like"/>
    <property type="match status" value="1"/>
</dbReference>
<dbReference type="SMART" id="SM00949">
    <property type="entry name" value="PAZ"/>
    <property type="match status" value="1"/>
</dbReference>
<dbReference type="Pfam" id="PF02170">
    <property type="entry name" value="PAZ"/>
    <property type="match status" value="1"/>
</dbReference>
<accession>A0A3N4J4E2</accession>
<dbReference type="PROSITE" id="PS50822">
    <property type="entry name" value="PIWI"/>
    <property type="match status" value="1"/>
</dbReference>
<evidence type="ECO:0000313" key="5">
    <source>
        <dbReference type="Proteomes" id="UP000276215"/>
    </source>
</evidence>
<dbReference type="InterPro" id="IPR032474">
    <property type="entry name" value="Argonaute_N"/>
</dbReference>
<gene>
    <name evidence="4" type="ORF">L873DRAFT_1707142</name>
</gene>
<dbReference type="OrthoDB" id="10252740at2759"/>
<keyword evidence="5" id="KW-1185">Reference proteome</keyword>
<evidence type="ECO:0000256" key="1">
    <source>
        <dbReference type="RuleBase" id="RU361178"/>
    </source>
</evidence>
<dbReference type="InterPro" id="IPR003100">
    <property type="entry name" value="PAZ_dom"/>
</dbReference>
<reference evidence="4 5" key="1">
    <citation type="journal article" date="2018" name="Nat. Ecol. Evol.">
        <title>Pezizomycetes genomes reveal the molecular basis of ectomycorrhizal truffle lifestyle.</title>
        <authorList>
            <person name="Murat C."/>
            <person name="Payen T."/>
            <person name="Noel B."/>
            <person name="Kuo A."/>
            <person name="Morin E."/>
            <person name="Chen J."/>
            <person name="Kohler A."/>
            <person name="Krizsan K."/>
            <person name="Balestrini R."/>
            <person name="Da Silva C."/>
            <person name="Montanini B."/>
            <person name="Hainaut M."/>
            <person name="Levati E."/>
            <person name="Barry K.W."/>
            <person name="Belfiori B."/>
            <person name="Cichocki N."/>
            <person name="Clum A."/>
            <person name="Dockter R.B."/>
            <person name="Fauchery L."/>
            <person name="Guy J."/>
            <person name="Iotti M."/>
            <person name="Le Tacon F."/>
            <person name="Lindquist E.A."/>
            <person name="Lipzen A."/>
            <person name="Malagnac F."/>
            <person name="Mello A."/>
            <person name="Molinier V."/>
            <person name="Miyauchi S."/>
            <person name="Poulain J."/>
            <person name="Riccioni C."/>
            <person name="Rubini A."/>
            <person name="Sitrit Y."/>
            <person name="Splivallo R."/>
            <person name="Traeger S."/>
            <person name="Wang M."/>
            <person name="Zifcakova L."/>
            <person name="Wipf D."/>
            <person name="Zambonelli A."/>
            <person name="Paolocci F."/>
            <person name="Nowrousian M."/>
            <person name="Ottonello S."/>
            <person name="Baldrian P."/>
            <person name="Spatafora J.W."/>
            <person name="Henrissat B."/>
            <person name="Nagy L.G."/>
            <person name="Aury J.M."/>
            <person name="Wincker P."/>
            <person name="Grigoriev I.V."/>
            <person name="Bonfante P."/>
            <person name="Martin F.M."/>
        </authorList>
    </citation>
    <scope>NUCLEOTIDE SEQUENCE [LARGE SCALE GENOMIC DNA]</scope>
    <source>
        <strain evidence="4 5">120613-1</strain>
    </source>
</reference>
<dbReference type="CDD" id="cd02846">
    <property type="entry name" value="PAZ_argonaute_like"/>
    <property type="match status" value="1"/>
</dbReference>
<dbReference type="SMART" id="SM01163">
    <property type="entry name" value="DUF1785"/>
    <property type="match status" value="1"/>
</dbReference>
<dbReference type="AlphaFoldDB" id="A0A3N4J4E2"/>
<feature type="domain" description="PAZ" evidence="2">
    <location>
        <begin position="179"/>
        <end position="284"/>
    </location>
</feature>